<reference evidence="5 6" key="1">
    <citation type="submission" date="2019-12" db="EMBL/GenBank/DDBJ databases">
        <title>Microbes associate with the intestines of laboratory mice.</title>
        <authorList>
            <person name="Navarre W."/>
            <person name="Wong E."/>
        </authorList>
    </citation>
    <scope>NUCLEOTIDE SEQUENCE [LARGE SCALE GENOMIC DNA]</scope>
    <source>
        <strain evidence="5 6">NM66_B29</strain>
    </source>
</reference>
<organism evidence="5 6">
    <name type="scientific">Adlercreutzia mucosicola</name>
    <dbReference type="NCBI Taxonomy" id="580026"/>
    <lineage>
        <taxon>Bacteria</taxon>
        <taxon>Bacillati</taxon>
        <taxon>Actinomycetota</taxon>
        <taxon>Coriobacteriia</taxon>
        <taxon>Eggerthellales</taxon>
        <taxon>Eggerthellaceae</taxon>
        <taxon>Adlercreutzia</taxon>
    </lineage>
</organism>
<feature type="compositionally biased region" description="Acidic residues" evidence="2">
    <location>
        <begin position="94"/>
        <end position="109"/>
    </location>
</feature>
<dbReference type="EMBL" id="WSRR01000003">
    <property type="protein sequence ID" value="MVX60330.1"/>
    <property type="molecule type" value="Genomic_DNA"/>
</dbReference>
<feature type="compositionally biased region" description="Acidic residues" evidence="2">
    <location>
        <begin position="68"/>
        <end position="87"/>
    </location>
</feature>
<feature type="transmembrane region" description="Helical" evidence="3">
    <location>
        <begin position="1384"/>
        <end position="1404"/>
    </location>
</feature>
<feature type="compositionally biased region" description="Pro residues" evidence="2">
    <location>
        <begin position="1288"/>
        <end position="1317"/>
    </location>
</feature>
<dbReference type="Pfam" id="PF18676">
    <property type="entry name" value="MBG_2"/>
    <property type="match status" value="1"/>
</dbReference>
<dbReference type="OrthoDB" id="3178273at2"/>
<dbReference type="PANTHER" id="PTHR48125">
    <property type="entry name" value="LP07818P1"/>
    <property type="match status" value="1"/>
</dbReference>
<dbReference type="Pfam" id="PF09479">
    <property type="entry name" value="Flg_new"/>
    <property type="match status" value="2"/>
</dbReference>
<dbReference type="GO" id="GO:0030313">
    <property type="term" value="C:cell envelope"/>
    <property type="evidence" value="ECO:0007669"/>
    <property type="project" value="UniProtKB-SubCell"/>
</dbReference>
<evidence type="ECO:0000256" key="3">
    <source>
        <dbReference type="SAM" id="Phobius"/>
    </source>
</evidence>
<name>A0A6N8JNB8_9ACTN</name>
<comment type="subcellular location">
    <subcellularLocation>
        <location evidence="1">Cell envelope</location>
    </subcellularLocation>
</comment>
<feature type="region of interest" description="Disordered" evidence="2">
    <location>
        <begin position="51"/>
        <end position="113"/>
    </location>
</feature>
<keyword evidence="3" id="KW-1133">Transmembrane helix</keyword>
<keyword evidence="3" id="KW-0472">Membrane</keyword>
<dbReference type="InterPro" id="IPR013378">
    <property type="entry name" value="InlB-like_B-rpt"/>
</dbReference>
<protein>
    <recommendedName>
        <fullName evidence="4">MBG domain-containing protein</fullName>
    </recommendedName>
</protein>
<dbReference type="InterPro" id="IPR041286">
    <property type="entry name" value="MBG_2"/>
</dbReference>
<feature type="region of interest" description="Disordered" evidence="2">
    <location>
        <begin position="1288"/>
        <end position="1321"/>
    </location>
</feature>
<keyword evidence="3" id="KW-0812">Transmembrane</keyword>
<feature type="domain" description="MBG" evidence="4">
    <location>
        <begin position="1208"/>
        <end position="1282"/>
    </location>
</feature>
<feature type="transmembrane region" description="Helical" evidence="3">
    <location>
        <begin position="21"/>
        <end position="40"/>
    </location>
</feature>
<evidence type="ECO:0000256" key="1">
    <source>
        <dbReference type="ARBA" id="ARBA00004196"/>
    </source>
</evidence>
<accession>A0A6N8JNB8</accession>
<dbReference type="Gene3D" id="2.60.40.4270">
    <property type="entry name" value="Listeria-Bacteroides repeat domain"/>
    <property type="match status" value="2"/>
</dbReference>
<proteinExistence type="predicted"/>
<keyword evidence="6" id="KW-1185">Reference proteome</keyword>
<dbReference type="Proteomes" id="UP000463388">
    <property type="component" value="Unassembled WGS sequence"/>
</dbReference>
<evidence type="ECO:0000259" key="4">
    <source>
        <dbReference type="Pfam" id="PF18676"/>
    </source>
</evidence>
<evidence type="ECO:0000313" key="6">
    <source>
        <dbReference type="Proteomes" id="UP000463388"/>
    </source>
</evidence>
<dbReference type="InterPro" id="IPR042229">
    <property type="entry name" value="Listeria/Bacterioides_rpt_sf"/>
</dbReference>
<gene>
    <name evidence="5" type="ORF">GKZ27_02475</name>
</gene>
<comment type="caution">
    <text evidence="5">The sequence shown here is derived from an EMBL/GenBank/DDBJ whole genome shotgun (WGS) entry which is preliminary data.</text>
</comment>
<evidence type="ECO:0000313" key="5">
    <source>
        <dbReference type="EMBL" id="MVX60330.1"/>
    </source>
</evidence>
<evidence type="ECO:0000256" key="2">
    <source>
        <dbReference type="SAM" id="MobiDB-lite"/>
    </source>
</evidence>
<dbReference type="PANTHER" id="PTHR48125:SF10">
    <property type="entry name" value="OS12G0136300 PROTEIN"/>
    <property type="match status" value="1"/>
</dbReference>
<sequence>MRSMRSIARFVDARNTAEGKFLSVLLSVLLVFSFLNVTMFTERAGADETVESTELVDQVNDPVGEDPVSSEEPETEVVPEEEPEEAPENPSSDETPDPAPTEEEPEADVEVPARVTPEPVVVKQAQSAPSVTVAPEPLETTIADKRQPESSMTRVYVFIELDDPSNNLGGTIGFDKYYTIGYVEVPSDVLRPAADCTTGDTAGQAAQEKIEALVNSGNIHRLPLNQGMEFDYEDITWSTAKVQANASGYEDEDDKKTWHLDGKLTVKAKCNVTVEYVYHNEDGEPAPNNLPPSITKAVKVGESFTQVTPFLEGYVADKESVHIEHVMGNQVVTVTYHKDSNGNGVPDCEETYTVTYQSGEHGSFVGNDPAEVVFPDILAGSQTPVAPSLNAELGWVFESWEPKVAATVTKDATYVAQWKIRDDLSYTVRYLEKGTDRELAEALTIGDKSFGAKVEAAALSIKGYEADASTKSLVIGSNAADIEDNVITFYYTKRADVPYQVQHYQQKLDDSYELVGTINEVGTTDAPVKAQPKQYDGFTLNLAAPGTVAEGSIAADGSLVLKLYYDRNSYRVTYEYDGFVPAGASALPGAVDYKYGETITVADEAEALGYKFSGWKADGIAGSEFEMPAQNVTLKGSWTANADTKYTVKRYLENLDGAYPDEATYTDVETKGTTGASVEADTSVSYEGFVFDTKNANNKLEGSIAADGSLVLKVYYKRAQHKVSYRYTGVVPAAAPAVPAPEDVKYKASVNVAALPVLAGYTFKGWNTTDVDVNAGVFAMPNSAVEFTGAWEAKEDTAYEVEYYYMKDGKYAAVADSTVKRTGTTDAVATVADADKNPARPGYRFDAAAANVESAPIAGDGSTTLKVYFKQQLTVSYLPGDHGVFDPVTHEALDYGSLTPAAPLVASEVGYQFEGWAPALDTKVTADASYEAQWSEDRSQIHGLTVTVRYWLDNEPVKPDVELDEDGNVISDSSVLFDETSWINDALSYTPDAEGIAAEDKFPGYNRVRVEGLQPSYTLEAAEAGEFEGQTTKTIDVYYAKRTDLSYTVEYYLDGVQMTDVPADWAQGETGVTFGSTQSVNPEPVVRVDDVQYRLTSTDHAIEIGVDDNNNVIRVDYEKINMGEAVFAVESLTKTYDGEPLTTTDFTVAGLDRAHHATATVTGERTNVGTTELTISDMRIFDENNVDVTNNYTVLTVPGTLTVEPRPVTITVDDATKLLGMADPAFTGRITAGSLVDENDLGLVTFARTNTDQVAGVYGGVLTANYTANPNYTVTVVPGDFTITVPAPLPTPTPGTPVPPTPVPTPAPTPAPAPAPAATPAAATPAAPAAAVPAAVAPAPAAATLAPATTTIDDDAAPLAAPDAGEQIADDGTPMGVFDEPHCWVHWAMLAGILLTALYGLVVVRRRLGIARDIDDYENEITGRVEARPADTEFAPAHQAL</sequence>